<accession>A0A0S4LPB8</accession>
<evidence type="ECO:0000313" key="2">
    <source>
        <dbReference type="Proteomes" id="UP000198736"/>
    </source>
</evidence>
<protein>
    <submittedName>
        <fullName evidence="1">Uncharacterized protein</fullName>
    </submittedName>
</protein>
<dbReference type="OrthoDB" id="8884972at2"/>
<sequence length="444" mass="49358">MSIRMVATPLFGVGILALILIVHVGVADAQVKCWAPRQNEGPVTDKRWSRHLKAMSAAETILKQSQEFLNSPVPVRLRATMAANRYEPKDSRLVVQAYPEQTSLGIGIWQGECGISPDADRMAGSIGRISIYFNHLSKDLFMGQDEVPKLTGSRGGYPEYNGWVVISKNGRLPWIPQTLGDRLDRVGAARERALADWRSARALRTAPDQTMIDRTAALRRKTDPAGADQYVENMRRLTADIQAGQAKDAAREALLTKLLNDYHAYRASFTAQQLAMSAVWADTDGSVRKTMEAQIDELQAFSVDEQERVGDIREHSRSLEREAMASDNEAAARRLRTQARDLLQDADQVGKDHRERAALEEEALRGAYELTNLKPGPAEQVLAYKMDPTFPSRSQPGKIQVIVLSTGTLAEEDILQRPEQAARRTWLDRVKASIDYAALAALLD</sequence>
<dbReference type="EMBL" id="CZPZ01000033">
    <property type="protein sequence ID" value="CUS39103.1"/>
    <property type="molecule type" value="Genomic_DNA"/>
</dbReference>
<dbReference type="AlphaFoldDB" id="A0A0S4LPB8"/>
<evidence type="ECO:0000313" key="1">
    <source>
        <dbReference type="EMBL" id="CUS39103.1"/>
    </source>
</evidence>
<dbReference type="RefSeq" id="WP_090901271.1">
    <property type="nucleotide sequence ID" value="NZ_CZPZ01000033.1"/>
</dbReference>
<keyword evidence="2" id="KW-1185">Reference proteome</keyword>
<name>A0A0S4LPB8_9BACT</name>
<organism evidence="1 2">
    <name type="scientific">Candidatus Nitrospira nitrificans</name>
    <dbReference type="NCBI Taxonomy" id="1742973"/>
    <lineage>
        <taxon>Bacteria</taxon>
        <taxon>Pseudomonadati</taxon>
        <taxon>Nitrospirota</taxon>
        <taxon>Nitrospiria</taxon>
        <taxon>Nitrospirales</taxon>
        <taxon>Nitrospiraceae</taxon>
        <taxon>Nitrospira</taxon>
    </lineage>
</organism>
<reference evidence="2" key="1">
    <citation type="submission" date="2015-10" db="EMBL/GenBank/DDBJ databases">
        <authorList>
            <person name="Luecker S."/>
            <person name="Luecker S."/>
        </authorList>
    </citation>
    <scope>NUCLEOTIDE SEQUENCE [LARGE SCALE GENOMIC DNA]</scope>
</reference>
<proteinExistence type="predicted"/>
<dbReference type="Proteomes" id="UP000198736">
    <property type="component" value="Unassembled WGS sequence"/>
</dbReference>
<gene>
    <name evidence="1" type="ORF">COMA2_60154</name>
</gene>